<dbReference type="Pfam" id="PF07690">
    <property type="entry name" value="MFS_1"/>
    <property type="match status" value="1"/>
</dbReference>
<dbReference type="GeneID" id="24097855"/>
<organism evidence="10 11">
    <name type="scientific">Fibroporia radiculosa</name>
    <dbReference type="NCBI Taxonomy" id="599839"/>
    <lineage>
        <taxon>Eukaryota</taxon>
        <taxon>Fungi</taxon>
        <taxon>Dikarya</taxon>
        <taxon>Basidiomycota</taxon>
        <taxon>Agaricomycotina</taxon>
        <taxon>Agaricomycetes</taxon>
        <taxon>Polyporales</taxon>
        <taxon>Fibroporiaceae</taxon>
        <taxon>Fibroporia</taxon>
    </lineage>
</organism>
<dbReference type="HOGENOM" id="CLU_000960_22_0_1"/>
<keyword evidence="4 8" id="KW-0812">Transmembrane</keyword>
<dbReference type="PANTHER" id="PTHR23501:SF189">
    <property type="entry name" value="DRUG TRANSPORTER, PUTATIVE (AFU_ORTHOLOGUE AFUA_4G03920)-RELATED"/>
    <property type="match status" value="1"/>
</dbReference>
<evidence type="ECO:0000256" key="7">
    <source>
        <dbReference type="SAM" id="MobiDB-lite"/>
    </source>
</evidence>
<feature type="transmembrane region" description="Helical" evidence="8">
    <location>
        <begin position="456"/>
        <end position="474"/>
    </location>
</feature>
<comment type="subcellular location">
    <subcellularLocation>
        <location evidence="1">Endomembrane system</location>
        <topology evidence="1">Multi-pass membrane protein</topology>
    </subcellularLocation>
</comment>
<accession>J4H3A7</accession>
<feature type="transmembrane region" description="Helical" evidence="8">
    <location>
        <begin position="413"/>
        <end position="435"/>
    </location>
</feature>
<keyword evidence="5 8" id="KW-1133">Transmembrane helix</keyword>
<sequence>MSDDAHDHLPETTLTNAHASDELQPSDPKSATHAPGTRSADVISLTDQTNLLPFKKVVAVFCGLSLCLLVSTLDSTMVATALPTISNVFDAGTVVSWVPSGYLLTSTAFQPLYGRFSDIFGRKASLSLAMGIFMFGCILAGFSRSIIQLIIFRAIAGAGGGAIVSMGQIIISDIVTLRERGKYQGIIGVVVAFGFAIGPLIGGALSEKVSWRWCFWVTPPISCVALCAVLLILPAKPVEGNFRRKLLAVDYFGAALTLTGCTLVLLPLIWGGVTFPWSSAVVLAPLCSGFLVVSIFCFWEWKGARLPIVPMYIFKHITVTGVYITMFVNGMIFYCALFYLPQFFQVALGYSPIRSGVFLFPVLVSQTTASFFAGQIVSRTGRYRTIIHTGFSVWAVGCGLLSTVTSSTPKGLLVFYMLLSGLGAGQTLQTTTVAAQASVSRKDMSVVTAVRNFARLLGGTLSLALSATIINNSLRDSMTSAGLSASTITTIIDDPTLLGARLSSDSSDPLAALGVTPALAAKILDGYTHGFRTVFILNACLAAVATLASIFMIHHKELTRGDEERLRAEARAQLKGEKNGRTVVDVPDVKQTEDIEMGTVSAGDRREKESPADLRASDIDDIDDKI</sequence>
<evidence type="ECO:0000256" key="1">
    <source>
        <dbReference type="ARBA" id="ARBA00004127"/>
    </source>
</evidence>
<evidence type="ECO:0000313" key="11">
    <source>
        <dbReference type="Proteomes" id="UP000006352"/>
    </source>
</evidence>
<evidence type="ECO:0000256" key="5">
    <source>
        <dbReference type="ARBA" id="ARBA00022989"/>
    </source>
</evidence>
<dbReference type="GO" id="GO:0022857">
    <property type="term" value="F:transmembrane transporter activity"/>
    <property type="evidence" value="ECO:0007669"/>
    <property type="project" value="InterPro"/>
</dbReference>
<keyword evidence="3" id="KW-0813">Transport</keyword>
<feature type="region of interest" description="Disordered" evidence="7">
    <location>
        <begin position="1"/>
        <end position="38"/>
    </location>
</feature>
<keyword evidence="11" id="KW-1185">Reference proteome</keyword>
<feature type="transmembrane region" description="Helical" evidence="8">
    <location>
        <begin position="94"/>
        <end position="113"/>
    </location>
</feature>
<evidence type="ECO:0000256" key="4">
    <source>
        <dbReference type="ARBA" id="ARBA00022692"/>
    </source>
</evidence>
<dbReference type="STRING" id="599839.J4H3A7"/>
<evidence type="ECO:0000259" key="9">
    <source>
        <dbReference type="PROSITE" id="PS50850"/>
    </source>
</evidence>
<dbReference type="Gene3D" id="1.20.1720.10">
    <property type="entry name" value="Multidrug resistance protein D"/>
    <property type="match status" value="1"/>
</dbReference>
<dbReference type="SUPFAM" id="SSF103473">
    <property type="entry name" value="MFS general substrate transporter"/>
    <property type="match status" value="1"/>
</dbReference>
<proteinExistence type="inferred from homology"/>
<dbReference type="GO" id="GO:0005886">
    <property type="term" value="C:plasma membrane"/>
    <property type="evidence" value="ECO:0007669"/>
    <property type="project" value="TreeGrafter"/>
</dbReference>
<dbReference type="Proteomes" id="UP000006352">
    <property type="component" value="Unassembled WGS sequence"/>
</dbReference>
<protein>
    <recommendedName>
        <fullName evidence="9">Major facilitator superfamily (MFS) profile domain-containing protein</fullName>
    </recommendedName>
</protein>
<feature type="compositionally biased region" description="Basic and acidic residues" evidence="7">
    <location>
        <begin position="603"/>
        <end position="626"/>
    </location>
</feature>
<name>J4H3A7_9APHY</name>
<reference evidence="10 11" key="1">
    <citation type="journal article" date="2012" name="Appl. Environ. Microbiol.">
        <title>Short-read sequencing for genomic analysis of the brown rot fungus Fibroporia radiculosa.</title>
        <authorList>
            <person name="Tang J.D."/>
            <person name="Perkins A.D."/>
            <person name="Sonstegard T.S."/>
            <person name="Schroeder S.G."/>
            <person name="Burgess S.C."/>
            <person name="Diehl S.V."/>
        </authorList>
    </citation>
    <scope>NUCLEOTIDE SEQUENCE [LARGE SCALE GENOMIC DNA]</scope>
    <source>
        <strain evidence="10 11">TFFH 294</strain>
    </source>
</reference>
<feature type="region of interest" description="Disordered" evidence="7">
    <location>
        <begin position="577"/>
        <end position="626"/>
    </location>
</feature>
<dbReference type="RefSeq" id="XP_012182227.1">
    <property type="nucleotide sequence ID" value="XM_012326837.1"/>
</dbReference>
<dbReference type="EMBL" id="HE797096">
    <property type="protein sequence ID" value="CCM02944.1"/>
    <property type="molecule type" value="Genomic_DNA"/>
</dbReference>
<feature type="transmembrane region" description="Helical" evidence="8">
    <location>
        <begin position="125"/>
        <end position="143"/>
    </location>
</feature>
<evidence type="ECO:0000256" key="2">
    <source>
        <dbReference type="ARBA" id="ARBA00008335"/>
    </source>
</evidence>
<feature type="transmembrane region" description="Helical" evidence="8">
    <location>
        <begin position="276"/>
        <end position="299"/>
    </location>
</feature>
<feature type="transmembrane region" description="Helical" evidence="8">
    <location>
        <begin position="353"/>
        <end position="374"/>
    </location>
</feature>
<dbReference type="InterPro" id="IPR020846">
    <property type="entry name" value="MFS_dom"/>
</dbReference>
<dbReference type="InterPro" id="IPR011701">
    <property type="entry name" value="MFS"/>
</dbReference>
<dbReference type="InterPro" id="IPR036259">
    <property type="entry name" value="MFS_trans_sf"/>
</dbReference>
<dbReference type="Gene3D" id="1.20.1250.20">
    <property type="entry name" value="MFS general substrate transporter like domains"/>
    <property type="match status" value="1"/>
</dbReference>
<feature type="transmembrane region" description="Helical" evidence="8">
    <location>
        <begin position="320"/>
        <end position="341"/>
    </location>
</feature>
<dbReference type="FunFam" id="1.20.1720.10:FF:000013">
    <property type="entry name" value="Related to multidrug resistance proteins"/>
    <property type="match status" value="1"/>
</dbReference>
<dbReference type="InParanoid" id="J4H3A7"/>
<dbReference type="PROSITE" id="PS50850">
    <property type="entry name" value="MFS"/>
    <property type="match status" value="1"/>
</dbReference>
<evidence type="ECO:0000256" key="8">
    <source>
        <dbReference type="SAM" id="Phobius"/>
    </source>
</evidence>
<feature type="transmembrane region" description="Helical" evidence="8">
    <location>
        <begin position="149"/>
        <end position="171"/>
    </location>
</feature>
<dbReference type="GO" id="GO:0012505">
    <property type="term" value="C:endomembrane system"/>
    <property type="evidence" value="ECO:0007669"/>
    <property type="project" value="UniProtKB-SubCell"/>
</dbReference>
<feature type="domain" description="Major facilitator superfamily (MFS) profile" evidence="9">
    <location>
        <begin position="60"/>
        <end position="557"/>
    </location>
</feature>
<dbReference type="OrthoDB" id="10021397at2759"/>
<dbReference type="CDD" id="cd17502">
    <property type="entry name" value="MFS_Azr1_MDR_like"/>
    <property type="match status" value="1"/>
</dbReference>
<evidence type="ECO:0000313" key="10">
    <source>
        <dbReference type="EMBL" id="CCM02944.1"/>
    </source>
</evidence>
<feature type="transmembrane region" description="Helical" evidence="8">
    <location>
        <begin position="183"/>
        <end position="201"/>
    </location>
</feature>
<feature type="transmembrane region" description="Helical" evidence="8">
    <location>
        <begin position="386"/>
        <end position="407"/>
    </location>
</feature>
<feature type="compositionally biased region" description="Basic and acidic residues" evidence="7">
    <location>
        <begin position="1"/>
        <end position="10"/>
    </location>
</feature>
<feature type="transmembrane region" description="Helical" evidence="8">
    <location>
        <begin position="57"/>
        <end position="82"/>
    </location>
</feature>
<gene>
    <name evidence="10" type="ORF">FIBRA_05059</name>
</gene>
<feature type="transmembrane region" description="Helical" evidence="8">
    <location>
        <begin position="534"/>
        <end position="553"/>
    </location>
</feature>
<dbReference type="PRINTS" id="PR01036">
    <property type="entry name" value="TCRTETB"/>
</dbReference>
<feature type="transmembrane region" description="Helical" evidence="8">
    <location>
        <begin position="213"/>
        <end position="234"/>
    </location>
</feature>
<dbReference type="PANTHER" id="PTHR23501">
    <property type="entry name" value="MAJOR FACILITATOR SUPERFAMILY"/>
    <property type="match status" value="1"/>
</dbReference>
<dbReference type="AlphaFoldDB" id="J4H3A7"/>
<keyword evidence="6 8" id="KW-0472">Membrane</keyword>
<evidence type="ECO:0000256" key="3">
    <source>
        <dbReference type="ARBA" id="ARBA00022448"/>
    </source>
</evidence>
<evidence type="ECO:0000256" key="6">
    <source>
        <dbReference type="ARBA" id="ARBA00023136"/>
    </source>
</evidence>
<comment type="similarity">
    <text evidence="2">Belongs to the major facilitator superfamily.</text>
</comment>
<feature type="transmembrane region" description="Helical" evidence="8">
    <location>
        <begin position="246"/>
        <end position="270"/>
    </location>
</feature>